<dbReference type="GO" id="GO:0005789">
    <property type="term" value="C:endoplasmic reticulum membrane"/>
    <property type="evidence" value="ECO:0007669"/>
    <property type="project" value="TreeGrafter"/>
</dbReference>
<feature type="compositionally biased region" description="Low complexity" evidence="1">
    <location>
        <begin position="60"/>
        <end position="69"/>
    </location>
</feature>
<dbReference type="PANTHER" id="PTHR43908:SF3">
    <property type="entry name" value="AT29763P-RELATED"/>
    <property type="match status" value="1"/>
</dbReference>
<dbReference type="Gene3D" id="1.10.287.110">
    <property type="entry name" value="DnaJ domain"/>
    <property type="match status" value="1"/>
</dbReference>
<dbReference type="GO" id="GO:0071218">
    <property type="term" value="P:cellular response to misfolded protein"/>
    <property type="evidence" value="ECO:0007669"/>
    <property type="project" value="TreeGrafter"/>
</dbReference>
<evidence type="ECO:0000256" key="1">
    <source>
        <dbReference type="SAM" id="MobiDB-lite"/>
    </source>
</evidence>
<evidence type="ECO:0000313" key="4">
    <source>
        <dbReference type="RefSeq" id="XP_039123358.1"/>
    </source>
</evidence>
<dbReference type="GeneID" id="120259973"/>
<proteinExistence type="predicted"/>
<dbReference type="RefSeq" id="XP_039123358.1">
    <property type="nucleotide sequence ID" value="XM_039267424.1"/>
</dbReference>
<dbReference type="PROSITE" id="PS50076">
    <property type="entry name" value="DNAJ_2"/>
    <property type="match status" value="1"/>
</dbReference>
<dbReference type="InterPro" id="IPR051100">
    <property type="entry name" value="DnaJ_subfamily_B/C"/>
</dbReference>
<evidence type="ECO:0000259" key="2">
    <source>
        <dbReference type="PROSITE" id="PS50076"/>
    </source>
</evidence>
<evidence type="ECO:0000313" key="3">
    <source>
        <dbReference type="Proteomes" id="UP001515500"/>
    </source>
</evidence>
<protein>
    <submittedName>
        <fullName evidence="4">LOW QUALITY PROTEIN: chaperone protein dnaJ 49-like</fullName>
    </submittedName>
</protein>
<dbReference type="InterPro" id="IPR036869">
    <property type="entry name" value="J_dom_sf"/>
</dbReference>
<dbReference type="Pfam" id="PF00226">
    <property type="entry name" value="DnaJ"/>
    <property type="match status" value="1"/>
</dbReference>
<feature type="domain" description="J" evidence="2">
    <location>
        <begin position="99"/>
        <end position="165"/>
    </location>
</feature>
<dbReference type="PROSITE" id="PS00636">
    <property type="entry name" value="DNAJ_1"/>
    <property type="match status" value="1"/>
</dbReference>
<reference evidence="4" key="1">
    <citation type="submission" date="2025-08" db="UniProtKB">
        <authorList>
            <consortium name="RefSeq"/>
        </authorList>
    </citation>
    <scope>IDENTIFICATION</scope>
</reference>
<dbReference type="InterPro" id="IPR001623">
    <property type="entry name" value="DnaJ_domain"/>
</dbReference>
<dbReference type="AlphaFoldDB" id="A0AB40B8Q3"/>
<dbReference type="SUPFAM" id="SSF46565">
    <property type="entry name" value="Chaperone J-domain"/>
    <property type="match status" value="1"/>
</dbReference>
<feature type="region of interest" description="Disordered" evidence="1">
    <location>
        <begin position="55"/>
        <end position="78"/>
    </location>
</feature>
<dbReference type="Proteomes" id="UP001515500">
    <property type="component" value="Chromosome 5"/>
</dbReference>
<dbReference type="SMART" id="SM00271">
    <property type="entry name" value="DnaJ"/>
    <property type="match status" value="1"/>
</dbReference>
<keyword evidence="3" id="KW-1185">Reference proteome</keyword>
<dbReference type="InterPro" id="IPR018253">
    <property type="entry name" value="DnaJ_domain_CS"/>
</dbReference>
<dbReference type="PANTHER" id="PTHR43908">
    <property type="entry name" value="AT29763P-RELATED"/>
    <property type="match status" value="1"/>
</dbReference>
<dbReference type="PRINTS" id="PR00625">
    <property type="entry name" value="JDOMAIN"/>
</dbReference>
<gene>
    <name evidence="4" type="primary">LOC120259973</name>
</gene>
<dbReference type="CDD" id="cd06257">
    <property type="entry name" value="DnaJ"/>
    <property type="match status" value="1"/>
</dbReference>
<dbReference type="GO" id="GO:0030544">
    <property type="term" value="F:Hsp70 protein binding"/>
    <property type="evidence" value="ECO:0007669"/>
    <property type="project" value="TreeGrafter"/>
</dbReference>
<sequence length="231" mass="26134">MDGNKDDALKCMRIRKAALKSGDKARALKFLSKARRLDPSLPIDELLSAASGAKSKDGFASTASSSTTAKTRVPSNGSAARDCTQEQIAIVREIIKQKDFYKILGLKRLVNCTIEDVRKAYRKLSLKVHPDKNNAPGSNEAFKVVSKAYQCLNNEESRKRYDHLGPPEDDPSYCHRRRATKNSHHDFKGFNKAHFDADKIFMRFSFDDNRFYEADVDADEIFRNFFSIATN</sequence>
<organism evidence="3 4">
    <name type="scientific">Dioscorea cayennensis subsp. rotundata</name>
    <name type="common">White Guinea yam</name>
    <name type="synonym">Dioscorea rotundata</name>
    <dbReference type="NCBI Taxonomy" id="55577"/>
    <lineage>
        <taxon>Eukaryota</taxon>
        <taxon>Viridiplantae</taxon>
        <taxon>Streptophyta</taxon>
        <taxon>Embryophyta</taxon>
        <taxon>Tracheophyta</taxon>
        <taxon>Spermatophyta</taxon>
        <taxon>Magnoliopsida</taxon>
        <taxon>Liliopsida</taxon>
        <taxon>Dioscoreales</taxon>
        <taxon>Dioscoreaceae</taxon>
        <taxon>Dioscorea</taxon>
    </lineage>
</organism>
<accession>A0AB40B8Q3</accession>
<name>A0AB40B8Q3_DIOCR</name>